<dbReference type="Proteomes" id="UP001201163">
    <property type="component" value="Unassembled WGS sequence"/>
</dbReference>
<organism evidence="1 2">
    <name type="scientific">Lactarius akahatsu</name>
    <dbReference type="NCBI Taxonomy" id="416441"/>
    <lineage>
        <taxon>Eukaryota</taxon>
        <taxon>Fungi</taxon>
        <taxon>Dikarya</taxon>
        <taxon>Basidiomycota</taxon>
        <taxon>Agaricomycotina</taxon>
        <taxon>Agaricomycetes</taxon>
        <taxon>Russulales</taxon>
        <taxon>Russulaceae</taxon>
        <taxon>Lactarius</taxon>
    </lineage>
</organism>
<dbReference type="AlphaFoldDB" id="A0AAD4Q7J7"/>
<dbReference type="InterPro" id="IPR011990">
    <property type="entry name" value="TPR-like_helical_dom_sf"/>
</dbReference>
<accession>A0AAD4Q7J7</accession>
<dbReference type="SUPFAM" id="SSF48452">
    <property type="entry name" value="TPR-like"/>
    <property type="match status" value="1"/>
</dbReference>
<proteinExistence type="predicted"/>
<name>A0AAD4Q7J7_9AGAM</name>
<keyword evidence="2" id="KW-1185">Reference proteome</keyword>
<dbReference type="EMBL" id="JAKELL010000074">
    <property type="protein sequence ID" value="KAH8984628.1"/>
    <property type="molecule type" value="Genomic_DNA"/>
</dbReference>
<evidence type="ECO:0000313" key="2">
    <source>
        <dbReference type="Proteomes" id="UP001201163"/>
    </source>
</evidence>
<comment type="caution">
    <text evidence="1">The sequence shown here is derived from an EMBL/GenBank/DDBJ whole genome shotgun (WGS) entry which is preliminary data.</text>
</comment>
<evidence type="ECO:0008006" key="3">
    <source>
        <dbReference type="Google" id="ProtNLM"/>
    </source>
</evidence>
<evidence type="ECO:0000313" key="1">
    <source>
        <dbReference type="EMBL" id="KAH8984628.1"/>
    </source>
</evidence>
<dbReference type="Gene3D" id="1.25.40.10">
    <property type="entry name" value="Tetratricopeptide repeat domain"/>
    <property type="match status" value="1"/>
</dbReference>
<gene>
    <name evidence="1" type="ORF">EDB92DRAFT_2105923</name>
</gene>
<reference evidence="1" key="1">
    <citation type="submission" date="2022-01" db="EMBL/GenBank/DDBJ databases">
        <title>Comparative genomics reveals a dynamic genome evolution in the ectomycorrhizal milk-cap (Lactarius) mushrooms.</title>
        <authorList>
            <consortium name="DOE Joint Genome Institute"/>
            <person name="Lebreton A."/>
            <person name="Tang N."/>
            <person name="Kuo A."/>
            <person name="LaButti K."/>
            <person name="Drula E."/>
            <person name="Barry K."/>
            <person name="Clum A."/>
            <person name="Lipzen A."/>
            <person name="Mousain D."/>
            <person name="Ng V."/>
            <person name="Wang R."/>
            <person name="Wang X."/>
            <person name="Dai Y."/>
            <person name="Henrissat B."/>
            <person name="Grigoriev I.V."/>
            <person name="Guerin-Laguette A."/>
            <person name="Yu F."/>
            <person name="Martin F.M."/>
        </authorList>
    </citation>
    <scope>NUCLEOTIDE SEQUENCE</scope>
    <source>
        <strain evidence="1">QP</strain>
    </source>
</reference>
<sequence>MEKEIIPILLREALDLDHMIGTVCRPSSEEPSCESASGFPTRPTCVTAPLLSLRASHTWARPSCIMSEEFGVQCAQLIRRASRSSKWSSIPLRRVVWCSERGDAWSSIPGMAAVNEAAVLFHPPVATLGLEKQEIGRPNVWRYLLGYLFHPKSVAYIGVRRGDVPWDTLTSTASGPVPEEASENSNGAMCQISARVSRLSTSLESGEYCIIWGLRSALSITVTRTAVNTRHIVCHGLPCPSLQNKDKMKLHHPTTKFRVVECKNEGENRRFEITTPRIVLSGLYPNMTPTTRQAKLTVWYHCTAIRLVNDKSYVPYDTRANVYEKLNCFNYALRDAKKIIDIAPRQWQGYFRSARLLSAFGQSEAATKVRVSSARAYGSASASGSAAQVPRFGCPSRATLGDIQNFKHSSNPVIISHVCQRWRDVTHSNSTLWSSLVLTAPPERALRKIQEWDERSQALFPSNVFNFRGHPDNCAMYTEIVATLRQLDLTKLKELHTEELYAELFLSGLSYGTRSVHQQLEALSTSNPSPWENALGRPAYNKLPWENLRVLGINSGRCYWEQLSTSMHHLTSFEYKFLRANAGLEKLVLEIVIDLPGAPNYSFFTPRESLTLAHLRHLELKGTLPFYIADGKCFRLPSLRMLRIIWLEDAAQMLSKLMDEGTSFAGLVELTIDTRARLLERRLFTSLLLRTPKLEILNCTDLDSVVAESLAKPCTALLRDPAFDDP</sequence>
<protein>
    <recommendedName>
        <fullName evidence="3">F-box domain-containing protein</fullName>
    </recommendedName>
</protein>